<proteinExistence type="predicted"/>
<accession>A0A7T6Z420</accession>
<organism evidence="1 2">
    <name type="scientific">Salicibibacter cibarius</name>
    <dbReference type="NCBI Taxonomy" id="2743000"/>
    <lineage>
        <taxon>Bacteria</taxon>
        <taxon>Bacillati</taxon>
        <taxon>Bacillota</taxon>
        <taxon>Bacilli</taxon>
        <taxon>Bacillales</taxon>
        <taxon>Bacillaceae</taxon>
        <taxon>Salicibibacter</taxon>
    </lineage>
</organism>
<gene>
    <name evidence="1" type="ORF">HUG15_13085</name>
</gene>
<evidence type="ECO:0000313" key="2">
    <source>
        <dbReference type="Proteomes" id="UP000595823"/>
    </source>
</evidence>
<name>A0A7T6Z420_9BACI</name>
<dbReference type="EMBL" id="CP054705">
    <property type="protein sequence ID" value="QQK76401.1"/>
    <property type="molecule type" value="Genomic_DNA"/>
</dbReference>
<evidence type="ECO:0000313" key="1">
    <source>
        <dbReference type="EMBL" id="QQK76401.1"/>
    </source>
</evidence>
<keyword evidence="2" id="KW-1185">Reference proteome</keyword>
<dbReference type="KEGG" id="scia:HUG15_13085"/>
<protein>
    <submittedName>
        <fullName evidence="1">Uncharacterized protein</fullName>
    </submittedName>
</protein>
<sequence length="130" mass="15059">MPTIHYVKDENGQAPVFDLIYEIALRGMEDKGYANLAKYIAQALDYLEDVGVPEKKFLPFYTERDNGRPLTFATILKELTHHSPLLEFRVNWRGTGYFRAIFFCVEDESEQILLEFRTPNNKGFSVYIAA</sequence>
<dbReference type="RefSeq" id="WP_200123531.1">
    <property type="nucleotide sequence ID" value="NZ_CP054705.1"/>
</dbReference>
<dbReference type="Proteomes" id="UP000595823">
    <property type="component" value="Chromosome"/>
</dbReference>
<dbReference type="AlphaFoldDB" id="A0A7T6Z420"/>
<reference evidence="1 2" key="1">
    <citation type="submission" date="2020-06" db="EMBL/GenBank/DDBJ databases">
        <title>Genomic analysis of Salicibibacter sp. NKC5-3.</title>
        <authorList>
            <person name="Oh Y.J."/>
        </authorList>
    </citation>
    <scope>NUCLEOTIDE SEQUENCE [LARGE SCALE GENOMIC DNA]</scope>
    <source>
        <strain evidence="1 2">NKC5-3</strain>
    </source>
</reference>